<keyword evidence="7" id="KW-1185">Reference proteome</keyword>
<dbReference type="Gene3D" id="2.60.40.4380">
    <property type="entry name" value="Translational regulator CsrA"/>
    <property type="match status" value="1"/>
</dbReference>
<sequence>MLVLTRRPGESVMVGDDVVITVLEVRGDVVRLGIRAPRSVPVHREEVFLELRAANQEAASSSEDAVEALSRLIGSEGEKG</sequence>
<reference evidence="6 7" key="1">
    <citation type="submission" date="2019-07" db="EMBL/GenBank/DDBJ databases">
        <title>Cryptosporangium phraense sp. nov., isolated from plant litter.</title>
        <authorList>
            <person name="Suriyachadkun C."/>
        </authorList>
    </citation>
    <scope>NUCLEOTIDE SEQUENCE [LARGE SCALE GENOMIC DNA]</scope>
    <source>
        <strain evidence="6 7">A-T 5661</strain>
    </source>
</reference>
<comment type="caution">
    <text evidence="6">The sequence shown here is derived from an EMBL/GenBank/DDBJ whole genome shotgun (WGS) entry which is preliminary data.</text>
</comment>
<dbReference type="GO" id="GO:0006402">
    <property type="term" value="P:mRNA catabolic process"/>
    <property type="evidence" value="ECO:0007669"/>
    <property type="project" value="InterPro"/>
</dbReference>
<dbReference type="Pfam" id="PF02599">
    <property type="entry name" value="CsrA"/>
    <property type="match status" value="1"/>
</dbReference>
<dbReference type="GO" id="GO:0005829">
    <property type="term" value="C:cytosol"/>
    <property type="evidence" value="ECO:0007669"/>
    <property type="project" value="TreeGrafter"/>
</dbReference>
<dbReference type="GO" id="GO:0045947">
    <property type="term" value="P:negative regulation of translational initiation"/>
    <property type="evidence" value="ECO:0007669"/>
    <property type="project" value="UniProtKB-UniRule"/>
</dbReference>
<dbReference type="FunFam" id="2.60.40.4380:FF:000002">
    <property type="entry name" value="Translational regulator CsrA"/>
    <property type="match status" value="1"/>
</dbReference>
<dbReference type="HAMAP" id="MF_00167">
    <property type="entry name" value="CsrA"/>
    <property type="match status" value="1"/>
</dbReference>
<dbReference type="NCBIfam" id="TIGR00202">
    <property type="entry name" value="csrA"/>
    <property type="match status" value="1"/>
</dbReference>
<keyword evidence="5" id="KW-1005">Bacterial flagellum biogenesis</keyword>
<dbReference type="InterPro" id="IPR003751">
    <property type="entry name" value="CsrA"/>
</dbReference>
<protein>
    <recommendedName>
        <fullName evidence="5">Translational regulator CsrA</fullName>
    </recommendedName>
</protein>
<evidence type="ECO:0000256" key="1">
    <source>
        <dbReference type="ARBA" id="ARBA00022490"/>
    </source>
</evidence>
<dbReference type="PANTHER" id="PTHR34984:SF1">
    <property type="entry name" value="CARBON STORAGE REGULATOR"/>
    <property type="match status" value="1"/>
</dbReference>
<dbReference type="PANTHER" id="PTHR34984">
    <property type="entry name" value="CARBON STORAGE REGULATOR"/>
    <property type="match status" value="1"/>
</dbReference>
<keyword evidence="1 5" id="KW-0963">Cytoplasm</keyword>
<dbReference type="NCBIfam" id="NF002469">
    <property type="entry name" value="PRK01712.1"/>
    <property type="match status" value="1"/>
</dbReference>
<dbReference type="OrthoDB" id="9809061at2"/>
<evidence type="ECO:0000256" key="5">
    <source>
        <dbReference type="HAMAP-Rule" id="MF_00167"/>
    </source>
</evidence>
<name>A0A545AEA2_9ACTN</name>
<keyword evidence="2 5" id="KW-0678">Repressor</keyword>
<dbReference type="Proteomes" id="UP000317982">
    <property type="component" value="Unassembled WGS sequence"/>
</dbReference>
<dbReference type="GO" id="GO:0044781">
    <property type="term" value="P:bacterial-type flagellum organization"/>
    <property type="evidence" value="ECO:0007669"/>
    <property type="project" value="UniProtKB-KW"/>
</dbReference>
<dbReference type="AlphaFoldDB" id="A0A545AEA2"/>
<evidence type="ECO:0000313" key="6">
    <source>
        <dbReference type="EMBL" id="TQS39668.1"/>
    </source>
</evidence>
<comment type="similarity">
    <text evidence="5">Belongs to the CsrA/RsmA family.</text>
</comment>
<keyword evidence="3 5" id="KW-0810">Translation regulation</keyword>
<evidence type="ECO:0000313" key="7">
    <source>
        <dbReference type="Proteomes" id="UP000317982"/>
    </source>
</evidence>
<keyword evidence="4 5" id="KW-0694">RNA-binding</keyword>
<dbReference type="InParanoid" id="A0A545AEA2"/>
<accession>A0A545AEA2</accession>
<dbReference type="GO" id="GO:0048027">
    <property type="term" value="F:mRNA 5'-UTR binding"/>
    <property type="evidence" value="ECO:0007669"/>
    <property type="project" value="UniProtKB-UniRule"/>
</dbReference>
<comment type="subunit">
    <text evidence="5">Homodimer; the beta-strands of each monomer intercalate to form a hydrophobic core, while the alpha-helices form wings that extend away from the core.</text>
</comment>
<gene>
    <name evidence="5 6" type="primary">csrA</name>
    <name evidence="6" type="ORF">FL583_38765</name>
</gene>
<comment type="subcellular location">
    <subcellularLocation>
        <location evidence="5">Cytoplasm</location>
    </subcellularLocation>
</comment>
<evidence type="ECO:0000256" key="2">
    <source>
        <dbReference type="ARBA" id="ARBA00022491"/>
    </source>
</evidence>
<comment type="function">
    <text evidence="5">A translational regulator that binds mRNA to regulate translation initiation and/or mRNA stability. Usually binds in the 5'-UTR at or near the Shine-Dalgarno sequence preventing ribosome-binding, thus repressing translation. Its main target seems to be the major flagellin gene, while its function is anatagonized by FliW.</text>
</comment>
<dbReference type="GO" id="GO:0006109">
    <property type="term" value="P:regulation of carbohydrate metabolic process"/>
    <property type="evidence" value="ECO:0007669"/>
    <property type="project" value="InterPro"/>
</dbReference>
<dbReference type="SUPFAM" id="SSF117130">
    <property type="entry name" value="CsrA-like"/>
    <property type="match status" value="1"/>
</dbReference>
<dbReference type="InterPro" id="IPR036107">
    <property type="entry name" value="CsrA_sf"/>
</dbReference>
<dbReference type="RefSeq" id="WP_142709912.1">
    <property type="nucleotide sequence ID" value="NZ_VIRS01000061.1"/>
</dbReference>
<dbReference type="EMBL" id="VIRS01000061">
    <property type="protein sequence ID" value="TQS39668.1"/>
    <property type="molecule type" value="Genomic_DNA"/>
</dbReference>
<evidence type="ECO:0000256" key="4">
    <source>
        <dbReference type="ARBA" id="ARBA00022884"/>
    </source>
</evidence>
<proteinExistence type="inferred from homology"/>
<dbReference type="GO" id="GO:1902208">
    <property type="term" value="P:regulation of bacterial-type flagellum assembly"/>
    <property type="evidence" value="ECO:0007669"/>
    <property type="project" value="UniProtKB-UniRule"/>
</dbReference>
<organism evidence="6 7">
    <name type="scientific">Cryptosporangium phraense</name>
    <dbReference type="NCBI Taxonomy" id="2593070"/>
    <lineage>
        <taxon>Bacteria</taxon>
        <taxon>Bacillati</taxon>
        <taxon>Actinomycetota</taxon>
        <taxon>Actinomycetes</taxon>
        <taxon>Cryptosporangiales</taxon>
        <taxon>Cryptosporangiaceae</taxon>
        <taxon>Cryptosporangium</taxon>
    </lineage>
</organism>
<evidence type="ECO:0000256" key="3">
    <source>
        <dbReference type="ARBA" id="ARBA00022845"/>
    </source>
</evidence>